<keyword evidence="3" id="KW-1185">Reference proteome</keyword>
<proteinExistence type="predicted"/>
<gene>
    <name evidence="2" type="ORF">GCM10009627_15400</name>
</gene>
<protein>
    <submittedName>
        <fullName evidence="2">Alpha/beta hydrolase</fullName>
    </submittedName>
</protein>
<evidence type="ECO:0000259" key="1">
    <source>
        <dbReference type="Pfam" id="PF12697"/>
    </source>
</evidence>
<sequence>MQQAHSADGTPIAWEAIGPADAPGVVVVGGAFSTADAARPLAHALADLGLRGVVLDRRARGASGDTRPYAPEREVEDLVAVVAAAGDVRAVFGHSSGAVLALRAAAEGLDVEHLFLSEPPFAFDDSRPPQAPDLVDRLQAHVDAGRPEDAVVLFQREAVGLPDEVIEQIRQAPMWPDLVAVAQSTVYDATITGETPVPSPAMTAVTMPVTVLRGGRTWPFLVVATDRLAEVLPTGRLVVVPESQDHGLHPAGTAREVAATLG</sequence>
<organism evidence="2 3">
    <name type="scientific">Curtobacterium herbarum</name>
    <dbReference type="NCBI Taxonomy" id="150122"/>
    <lineage>
        <taxon>Bacteria</taxon>
        <taxon>Bacillati</taxon>
        <taxon>Actinomycetota</taxon>
        <taxon>Actinomycetes</taxon>
        <taxon>Micrococcales</taxon>
        <taxon>Microbacteriaceae</taxon>
        <taxon>Curtobacterium</taxon>
    </lineage>
</organism>
<reference evidence="3" key="1">
    <citation type="journal article" date="2019" name="Int. J. Syst. Evol. Microbiol.">
        <title>The Global Catalogue of Microorganisms (GCM) 10K type strain sequencing project: providing services to taxonomists for standard genome sequencing and annotation.</title>
        <authorList>
            <consortium name="The Broad Institute Genomics Platform"/>
            <consortium name="The Broad Institute Genome Sequencing Center for Infectious Disease"/>
            <person name="Wu L."/>
            <person name="Ma J."/>
        </authorList>
    </citation>
    <scope>NUCLEOTIDE SEQUENCE [LARGE SCALE GENOMIC DNA]</scope>
    <source>
        <strain evidence="3">JCM 12140</strain>
    </source>
</reference>
<dbReference type="InterPro" id="IPR029058">
    <property type="entry name" value="AB_hydrolase_fold"/>
</dbReference>
<evidence type="ECO:0000313" key="3">
    <source>
        <dbReference type="Proteomes" id="UP001501742"/>
    </source>
</evidence>
<dbReference type="GO" id="GO:0016787">
    <property type="term" value="F:hydrolase activity"/>
    <property type="evidence" value="ECO:0007669"/>
    <property type="project" value="UniProtKB-KW"/>
</dbReference>
<dbReference type="RefSeq" id="WP_204610559.1">
    <property type="nucleotide sequence ID" value="NZ_BAAAJX010000005.1"/>
</dbReference>
<evidence type="ECO:0000313" key="2">
    <source>
        <dbReference type="EMBL" id="GAA1493194.1"/>
    </source>
</evidence>
<keyword evidence="2" id="KW-0378">Hydrolase</keyword>
<dbReference type="Proteomes" id="UP001501742">
    <property type="component" value="Unassembled WGS sequence"/>
</dbReference>
<dbReference type="EMBL" id="BAAAJX010000005">
    <property type="protein sequence ID" value="GAA1493194.1"/>
    <property type="molecule type" value="Genomic_DNA"/>
</dbReference>
<comment type="caution">
    <text evidence="2">The sequence shown here is derived from an EMBL/GenBank/DDBJ whole genome shotgun (WGS) entry which is preliminary data.</text>
</comment>
<name>A0ABP4K4Z3_9MICO</name>
<dbReference type="SUPFAM" id="SSF53474">
    <property type="entry name" value="alpha/beta-Hydrolases"/>
    <property type="match status" value="1"/>
</dbReference>
<dbReference type="Pfam" id="PF12697">
    <property type="entry name" value="Abhydrolase_6"/>
    <property type="match status" value="1"/>
</dbReference>
<feature type="domain" description="AB hydrolase-1" evidence="1">
    <location>
        <begin position="25"/>
        <end position="249"/>
    </location>
</feature>
<dbReference type="Gene3D" id="3.40.50.1820">
    <property type="entry name" value="alpha/beta hydrolase"/>
    <property type="match status" value="1"/>
</dbReference>
<dbReference type="InterPro" id="IPR000073">
    <property type="entry name" value="AB_hydrolase_1"/>
</dbReference>
<accession>A0ABP4K4Z3</accession>